<dbReference type="KEGG" id="nti:DNFV4_01970"/>
<evidence type="ECO:0000313" key="1">
    <source>
        <dbReference type="EMBL" id="CAI4031551.1"/>
    </source>
</evidence>
<proteinExistence type="predicted"/>
<organism evidence="1 2">
    <name type="scientific">Nitrospira tepida</name>
    <dbReference type="NCBI Taxonomy" id="2973512"/>
    <lineage>
        <taxon>Bacteria</taxon>
        <taxon>Pseudomonadati</taxon>
        <taxon>Nitrospirota</taxon>
        <taxon>Nitrospiria</taxon>
        <taxon>Nitrospirales</taxon>
        <taxon>Nitrospiraceae</taxon>
        <taxon>Nitrospira</taxon>
    </lineage>
</organism>
<accession>A0AA86MYT1</accession>
<evidence type="ECO:0000313" key="2">
    <source>
        <dbReference type="Proteomes" id="UP001179121"/>
    </source>
</evidence>
<name>A0AA86MYT1_9BACT</name>
<reference evidence="1" key="1">
    <citation type="submission" date="2022-10" db="EMBL/GenBank/DDBJ databases">
        <authorList>
            <person name="Koch H."/>
        </authorList>
    </citation>
    <scope>NUCLEOTIDE SEQUENCE</scope>
    <source>
        <strain evidence="1">DNF</strain>
    </source>
</reference>
<gene>
    <name evidence="1" type="ORF">DNFV4_01970</name>
</gene>
<dbReference type="Proteomes" id="UP001179121">
    <property type="component" value="Chromosome"/>
</dbReference>
<dbReference type="AlphaFoldDB" id="A0AA86MYT1"/>
<dbReference type="EMBL" id="OX365700">
    <property type="protein sequence ID" value="CAI4031551.1"/>
    <property type="molecule type" value="Genomic_DNA"/>
</dbReference>
<keyword evidence="2" id="KW-1185">Reference proteome</keyword>
<sequence length="151" mass="15994">MCAGLLLLGLGGCGSNDEAPADTAATVAGVDADNDGVRDDVETYIDQTYSSGTDGPTRDALRQYARAVQAAMLDAGDQSRSVTHAESRFRAIECLMARRPVDFPTVFSDLRARILNTDARSKAYLQADGQVTATQIALLPADQWPAACVTP</sequence>
<protein>
    <submittedName>
        <fullName evidence="1">Uncharacterized protein</fullName>
    </submittedName>
</protein>
<dbReference type="RefSeq" id="WP_289268460.1">
    <property type="nucleotide sequence ID" value="NZ_OX365700.1"/>
</dbReference>